<proteinExistence type="inferred from homology"/>
<organism evidence="4 6">
    <name type="scientific">Cannabis sativa</name>
    <name type="common">Hemp</name>
    <name type="synonym">Marijuana</name>
    <dbReference type="NCBI Taxonomy" id="3483"/>
    <lineage>
        <taxon>Eukaryota</taxon>
        <taxon>Viridiplantae</taxon>
        <taxon>Streptophyta</taxon>
        <taxon>Embryophyta</taxon>
        <taxon>Tracheophyta</taxon>
        <taxon>Spermatophyta</taxon>
        <taxon>Magnoliopsida</taxon>
        <taxon>eudicotyledons</taxon>
        <taxon>Gunneridae</taxon>
        <taxon>Pentapetalae</taxon>
        <taxon>rosids</taxon>
        <taxon>fabids</taxon>
        <taxon>Rosales</taxon>
        <taxon>Cannabaceae</taxon>
        <taxon>Cannabis</taxon>
    </lineage>
</organism>
<keyword evidence="2" id="KW-0808">Transferase</keyword>
<dbReference type="EMBL" id="JAATIP010000137">
    <property type="protein sequence ID" value="KAF4368070.1"/>
    <property type="molecule type" value="Genomic_DNA"/>
</dbReference>
<evidence type="ECO:0000256" key="2">
    <source>
        <dbReference type="ARBA" id="ARBA00022679"/>
    </source>
</evidence>
<comment type="caution">
    <text evidence="4">The sequence shown here is derived from an EMBL/GenBank/DDBJ whole genome shotgun (WGS) entry which is preliminary data.</text>
</comment>
<evidence type="ECO:0000256" key="3">
    <source>
        <dbReference type="ARBA" id="ARBA00023315"/>
    </source>
</evidence>
<dbReference type="EMBL" id="JAATIQ010000020">
    <property type="protein sequence ID" value="KAF4399994.1"/>
    <property type="molecule type" value="Genomic_DNA"/>
</dbReference>
<dbReference type="Pfam" id="PF02458">
    <property type="entry name" value="Transferase"/>
    <property type="match status" value="1"/>
</dbReference>
<dbReference type="GO" id="GO:0016746">
    <property type="term" value="F:acyltransferase activity"/>
    <property type="evidence" value="ECO:0007669"/>
    <property type="project" value="UniProtKB-KW"/>
</dbReference>
<reference evidence="6 7" key="1">
    <citation type="journal article" date="2020" name="bioRxiv">
        <title>Sequence and annotation of 42 cannabis genomes reveals extensive copy number variation in cannabinoid synthesis and pathogen resistance genes.</title>
        <authorList>
            <person name="Mckernan K.J."/>
            <person name="Helbert Y."/>
            <person name="Kane L.T."/>
            <person name="Ebling H."/>
            <person name="Zhang L."/>
            <person name="Liu B."/>
            <person name="Eaton Z."/>
            <person name="Mclaughlin S."/>
            <person name="Kingan S."/>
            <person name="Baybayan P."/>
            <person name="Concepcion G."/>
            <person name="Jordan M."/>
            <person name="Riva A."/>
            <person name="Barbazuk W."/>
            <person name="Harkins T."/>
        </authorList>
    </citation>
    <scope>NUCLEOTIDE SEQUENCE [LARGE SCALE GENOMIC DNA]</scope>
    <source>
        <strain evidence="6 7">cv. Jamaican Lion 4</strain>
        <strain evidence="5">Father</strain>
        <strain evidence="4">Mother</strain>
        <tissue evidence="4">Leaf</tissue>
    </source>
</reference>
<protein>
    <submittedName>
        <fullName evidence="4">Uncharacterized protein</fullName>
    </submittedName>
</protein>
<dbReference type="PANTHER" id="PTHR31623:SF20">
    <property type="entry name" value="VINORINE SYNTHASE-LIKE"/>
    <property type="match status" value="1"/>
</dbReference>
<accession>A0A7J6FE74</accession>
<dbReference type="Gene3D" id="3.30.559.10">
    <property type="entry name" value="Chloramphenicol acetyltransferase-like domain"/>
    <property type="match status" value="2"/>
</dbReference>
<keyword evidence="7" id="KW-1185">Reference proteome</keyword>
<dbReference type="PANTHER" id="PTHR31623">
    <property type="entry name" value="F21J9.9"/>
    <property type="match status" value="1"/>
</dbReference>
<sequence length="503" mass="56720">MRIGRDSSLIYENPNYKKNPTLLSIYNLSSSRNIIIIRLQGILCLTRKKGYLNNMEVTIFSRETIRPSSSLIRHLEPKKLCLFDQLTPSTYPEVVIFYSMNDPNLDLNKTLIQLKKSLSETLTLFYPFSGKTKNNLYIEDYDTGVPYWEAKVNCRMSDYLQLRETESLNNFVAIHPFTKEKDTSAPQLAIQVNVFSCGGIALGVSVSHKQSDGETLSYFLKSWAALFTGSPHKVVVPQLSKAASFFLPQTELPPNCVALMDQLWFKKSNYVTKRFYFNNKAISTLKSLGKSETVPSPTRNDVVSCFIWKHATEASWAISGKPRISVAAHAVNMRPRMTNPRSLENCTGNLFWWASIIVNPAQKAELELSQLVALTNEIVSEFNGDYLENMVGEAGFEPISDFVTQLESMMDMDSEKPDIFAFTNWKNTFNEVDFGWGNPVWVGAHGKVGPEFRNMVVLIDSQGSNDKEVEAFVTLEDRQMAILESDSQFLAFAGNGNNIKASL</sequence>
<evidence type="ECO:0000256" key="1">
    <source>
        <dbReference type="ARBA" id="ARBA00009861"/>
    </source>
</evidence>
<keyword evidence="3" id="KW-0012">Acyltransferase</keyword>
<name>A0A7J6FE74_CANSA</name>
<dbReference type="AlphaFoldDB" id="A0A7J6FE74"/>
<evidence type="ECO:0000313" key="7">
    <source>
        <dbReference type="Proteomes" id="UP000583929"/>
    </source>
</evidence>
<evidence type="ECO:0000313" key="6">
    <source>
        <dbReference type="Proteomes" id="UP000525078"/>
    </source>
</evidence>
<dbReference type="Proteomes" id="UP000583929">
    <property type="component" value="Unassembled WGS sequence"/>
</dbReference>
<gene>
    <name evidence="4" type="ORF">F8388_002681</name>
    <name evidence="5" type="ORF">G4B88_021208</name>
</gene>
<comment type="similarity">
    <text evidence="1">Belongs to the plant acyltransferase family.</text>
</comment>
<evidence type="ECO:0000313" key="5">
    <source>
        <dbReference type="EMBL" id="KAF4399994.1"/>
    </source>
</evidence>
<dbReference type="Proteomes" id="UP000525078">
    <property type="component" value="Unassembled WGS sequence"/>
</dbReference>
<dbReference type="InterPro" id="IPR023213">
    <property type="entry name" value="CAT-like_dom_sf"/>
</dbReference>
<evidence type="ECO:0000313" key="4">
    <source>
        <dbReference type="EMBL" id="KAF4368070.1"/>
    </source>
</evidence>